<dbReference type="EMBL" id="QHJG01000024">
    <property type="protein sequence ID" value="PWY54938.1"/>
    <property type="molecule type" value="Genomic_DNA"/>
</dbReference>
<accession>A0A317U130</accession>
<evidence type="ECO:0000313" key="1">
    <source>
        <dbReference type="EMBL" id="PWY54938.1"/>
    </source>
</evidence>
<gene>
    <name evidence="1" type="ORF">DGG96_14495</name>
</gene>
<sequence length="67" mass="7608">MGKEKLFHEKGFLVVSTILVFMKQVKVQRGELNDGSALYLKDTENDHYYGGSRGVDTTSIYVFLGIY</sequence>
<evidence type="ECO:0000313" key="2">
    <source>
        <dbReference type="Proteomes" id="UP000247152"/>
    </source>
</evidence>
<organism evidence="1 2">
    <name type="scientific">Legionella qingyii</name>
    <dbReference type="NCBI Taxonomy" id="2184757"/>
    <lineage>
        <taxon>Bacteria</taxon>
        <taxon>Pseudomonadati</taxon>
        <taxon>Pseudomonadota</taxon>
        <taxon>Gammaproteobacteria</taxon>
        <taxon>Legionellales</taxon>
        <taxon>Legionellaceae</taxon>
        <taxon>Legionella</taxon>
    </lineage>
</organism>
<protein>
    <submittedName>
        <fullName evidence="1">Uncharacterized protein</fullName>
    </submittedName>
</protein>
<dbReference type="AlphaFoldDB" id="A0A317U130"/>
<name>A0A317U130_9GAMM</name>
<proteinExistence type="predicted"/>
<dbReference type="Proteomes" id="UP000247152">
    <property type="component" value="Unassembled WGS sequence"/>
</dbReference>
<comment type="caution">
    <text evidence="1">The sequence shown here is derived from an EMBL/GenBank/DDBJ whole genome shotgun (WGS) entry which is preliminary data.</text>
</comment>
<reference evidence="1 2" key="1">
    <citation type="submission" date="2018-05" db="EMBL/GenBank/DDBJ databases">
        <title>Legionella qingyii sp.nov., whole genome shotgun sequence.</title>
        <authorList>
            <person name="Wu H."/>
            <person name="Zhu Q."/>
            <person name="Hu C."/>
        </authorList>
    </citation>
    <scope>NUCLEOTIDE SEQUENCE [LARGE SCALE GENOMIC DNA]</scope>
    <source>
        <strain evidence="1 2">HEB18</strain>
    </source>
</reference>